<evidence type="ECO:0000259" key="1">
    <source>
        <dbReference type="PROSITE" id="PS50801"/>
    </source>
</evidence>
<dbReference type="OrthoDB" id="129620at2"/>
<dbReference type="AlphaFoldDB" id="A0A5B9EJ20"/>
<dbReference type="CDD" id="cd07043">
    <property type="entry name" value="STAS_anti-anti-sigma_factors"/>
    <property type="match status" value="1"/>
</dbReference>
<dbReference type="PANTHER" id="PTHR33495:SF2">
    <property type="entry name" value="ANTI-SIGMA FACTOR ANTAGONIST TM_1081-RELATED"/>
    <property type="match status" value="1"/>
</dbReference>
<accession>A0A5B9EJ20</accession>
<sequence length="114" mass="11855">MPPVPLKIDTAPGALEGILIMRLSGSLTLGDLPKLQAAAKASTEPLVVLDISGVPYVDSAGLGAIMNFHLAAQKQGRRLAVAAPQQRIAALMELTKVNTVLKVFPTVADAESTL</sequence>
<dbReference type="PROSITE" id="PS50801">
    <property type="entry name" value="STAS"/>
    <property type="match status" value="1"/>
</dbReference>
<dbReference type="InterPro" id="IPR036513">
    <property type="entry name" value="STAS_dom_sf"/>
</dbReference>
<dbReference type="Gene3D" id="3.30.750.24">
    <property type="entry name" value="STAS domain"/>
    <property type="match status" value="1"/>
</dbReference>
<gene>
    <name evidence="2" type="ORF">FTW19_24435</name>
</gene>
<feature type="domain" description="STAS" evidence="1">
    <location>
        <begin position="16"/>
        <end position="114"/>
    </location>
</feature>
<evidence type="ECO:0000313" key="2">
    <source>
        <dbReference type="EMBL" id="QEE30870.1"/>
    </source>
</evidence>
<dbReference type="SUPFAM" id="SSF52091">
    <property type="entry name" value="SpoIIaa-like"/>
    <property type="match status" value="1"/>
</dbReference>
<organism evidence="2 3">
    <name type="scientific">Terriglobus albidus</name>
    <dbReference type="NCBI Taxonomy" id="1592106"/>
    <lineage>
        <taxon>Bacteria</taxon>
        <taxon>Pseudomonadati</taxon>
        <taxon>Acidobacteriota</taxon>
        <taxon>Terriglobia</taxon>
        <taxon>Terriglobales</taxon>
        <taxon>Acidobacteriaceae</taxon>
        <taxon>Terriglobus</taxon>
    </lineage>
</organism>
<dbReference type="GO" id="GO:0043856">
    <property type="term" value="F:anti-sigma factor antagonist activity"/>
    <property type="evidence" value="ECO:0007669"/>
    <property type="project" value="TreeGrafter"/>
</dbReference>
<dbReference type="InterPro" id="IPR002645">
    <property type="entry name" value="STAS_dom"/>
</dbReference>
<dbReference type="Proteomes" id="UP000321820">
    <property type="component" value="Chromosome"/>
</dbReference>
<dbReference type="RefSeq" id="WP_147650166.1">
    <property type="nucleotide sequence ID" value="NZ_CP042806.1"/>
</dbReference>
<protein>
    <submittedName>
        <fullName evidence="2">STAS domain-containing protein</fullName>
    </submittedName>
</protein>
<name>A0A5B9EJ20_9BACT</name>
<proteinExistence type="predicted"/>
<dbReference type="PANTHER" id="PTHR33495">
    <property type="entry name" value="ANTI-SIGMA FACTOR ANTAGONIST TM_1081-RELATED-RELATED"/>
    <property type="match status" value="1"/>
</dbReference>
<keyword evidence="3" id="KW-1185">Reference proteome</keyword>
<dbReference type="EMBL" id="CP042806">
    <property type="protein sequence ID" value="QEE30870.1"/>
    <property type="molecule type" value="Genomic_DNA"/>
</dbReference>
<evidence type="ECO:0000313" key="3">
    <source>
        <dbReference type="Proteomes" id="UP000321820"/>
    </source>
</evidence>
<reference evidence="2 3" key="1">
    <citation type="submission" date="2019-08" db="EMBL/GenBank/DDBJ databases">
        <title>Complete genome sequence of Terriglobus albidus strain ORNL.</title>
        <authorList>
            <person name="Podar M."/>
        </authorList>
    </citation>
    <scope>NUCLEOTIDE SEQUENCE [LARGE SCALE GENOMIC DNA]</scope>
    <source>
        <strain evidence="2 3">ORNL</strain>
    </source>
</reference>
<dbReference type="KEGG" id="talb:FTW19_24435"/>
<dbReference type="Pfam" id="PF01740">
    <property type="entry name" value="STAS"/>
    <property type="match status" value="1"/>
</dbReference>